<dbReference type="Pfam" id="PF02632">
    <property type="entry name" value="BioY"/>
    <property type="match status" value="1"/>
</dbReference>
<keyword evidence="1" id="KW-1133">Transmembrane helix</keyword>
<dbReference type="GO" id="GO:0015225">
    <property type="term" value="F:biotin transmembrane transporter activity"/>
    <property type="evidence" value="ECO:0007669"/>
    <property type="project" value="InterPro"/>
</dbReference>
<reference evidence="2" key="3">
    <citation type="submission" date="2023-05" db="EMBL/GenBank/DDBJ databases">
        <authorList>
            <person name="Smith C.H."/>
        </authorList>
    </citation>
    <scope>NUCLEOTIDE SEQUENCE</scope>
    <source>
        <strain evidence="2">CHS0354</strain>
        <tissue evidence="2">Mantle</tissue>
    </source>
</reference>
<feature type="transmembrane region" description="Helical" evidence="1">
    <location>
        <begin position="125"/>
        <end position="149"/>
    </location>
</feature>
<evidence type="ECO:0000256" key="1">
    <source>
        <dbReference type="SAM" id="Phobius"/>
    </source>
</evidence>
<feature type="transmembrane region" description="Helical" evidence="1">
    <location>
        <begin position="161"/>
        <end position="179"/>
    </location>
</feature>
<dbReference type="PIRSF" id="PIRSF016661">
    <property type="entry name" value="BioY"/>
    <property type="match status" value="1"/>
</dbReference>
<feature type="transmembrane region" description="Helical" evidence="1">
    <location>
        <begin position="25"/>
        <end position="45"/>
    </location>
</feature>
<organism evidence="2 3">
    <name type="scientific">Potamilus streckersoni</name>
    <dbReference type="NCBI Taxonomy" id="2493646"/>
    <lineage>
        <taxon>Eukaryota</taxon>
        <taxon>Metazoa</taxon>
        <taxon>Spiralia</taxon>
        <taxon>Lophotrochozoa</taxon>
        <taxon>Mollusca</taxon>
        <taxon>Bivalvia</taxon>
        <taxon>Autobranchia</taxon>
        <taxon>Heteroconchia</taxon>
        <taxon>Palaeoheterodonta</taxon>
        <taxon>Unionida</taxon>
        <taxon>Unionoidea</taxon>
        <taxon>Unionidae</taxon>
        <taxon>Ambleminae</taxon>
        <taxon>Lampsilini</taxon>
        <taxon>Potamilus</taxon>
    </lineage>
</organism>
<sequence>MTTQPSALLVSGIERKLNLTQAPSVLRLLVQALAGSLLIALSAQIEIPFFPVPFTGQTFAPCGNSGSDHVPFGGRNGTARICGGAAGIAQLMGPTGGYLAGFIPAAYICGRLADKGYESRLVPTALGFLAGSICIYALGVAWLGTVIGWDKPVLEFGLYPFIPGDLLKMALVSALLPALKKISR</sequence>
<proteinExistence type="predicted"/>
<evidence type="ECO:0008006" key="4">
    <source>
        <dbReference type="Google" id="ProtNLM"/>
    </source>
</evidence>
<reference evidence="2" key="2">
    <citation type="journal article" date="2021" name="Genome Biol. Evol.">
        <title>Developing a high-quality reference genome for a parasitic bivalve with doubly uniparental inheritance (Bivalvia: Unionida).</title>
        <authorList>
            <person name="Smith C.H."/>
        </authorList>
    </citation>
    <scope>NUCLEOTIDE SEQUENCE</scope>
    <source>
        <strain evidence="2">CHS0354</strain>
        <tissue evidence="2">Mantle</tissue>
    </source>
</reference>
<keyword evidence="1" id="KW-0812">Transmembrane</keyword>
<protein>
    <recommendedName>
        <fullName evidence="4">Biotin transporter</fullName>
    </recommendedName>
</protein>
<dbReference type="Gene3D" id="1.10.1760.20">
    <property type="match status" value="2"/>
</dbReference>
<comment type="caution">
    <text evidence="2">The sequence shown here is derived from an EMBL/GenBank/DDBJ whole genome shotgun (WGS) entry which is preliminary data.</text>
</comment>
<keyword evidence="1" id="KW-0472">Membrane</keyword>
<keyword evidence="3" id="KW-1185">Reference proteome</keyword>
<evidence type="ECO:0000313" key="3">
    <source>
        <dbReference type="Proteomes" id="UP001195483"/>
    </source>
</evidence>
<reference evidence="2" key="1">
    <citation type="journal article" date="2021" name="Genome Biol. Evol.">
        <title>A High-Quality Reference Genome for a Parasitic Bivalve with Doubly Uniparental Inheritance (Bivalvia: Unionida).</title>
        <authorList>
            <person name="Smith C.H."/>
        </authorList>
    </citation>
    <scope>NUCLEOTIDE SEQUENCE</scope>
    <source>
        <strain evidence="2">CHS0354</strain>
    </source>
</reference>
<accession>A0AAE0TBH7</accession>
<dbReference type="EMBL" id="JAEAOA010001141">
    <property type="protein sequence ID" value="KAK3606805.1"/>
    <property type="molecule type" value="Genomic_DNA"/>
</dbReference>
<gene>
    <name evidence="2" type="ORF">CHS0354_018399</name>
</gene>
<name>A0AAE0TBH7_9BIVA</name>
<evidence type="ECO:0000313" key="2">
    <source>
        <dbReference type="EMBL" id="KAK3606805.1"/>
    </source>
</evidence>
<dbReference type="PANTHER" id="PTHR34295:SF1">
    <property type="entry name" value="BIOTIN TRANSPORTER BIOY"/>
    <property type="match status" value="1"/>
</dbReference>
<feature type="transmembrane region" description="Helical" evidence="1">
    <location>
        <begin position="96"/>
        <end position="113"/>
    </location>
</feature>
<dbReference type="GO" id="GO:0005886">
    <property type="term" value="C:plasma membrane"/>
    <property type="evidence" value="ECO:0007669"/>
    <property type="project" value="InterPro"/>
</dbReference>
<dbReference type="PANTHER" id="PTHR34295">
    <property type="entry name" value="BIOTIN TRANSPORTER BIOY"/>
    <property type="match status" value="1"/>
</dbReference>
<dbReference type="AlphaFoldDB" id="A0AAE0TBH7"/>
<dbReference type="InterPro" id="IPR003784">
    <property type="entry name" value="BioY"/>
</dbReference>
<dbReference type="Proteomes" id="UP001195483">
    <property type="component" value="Unassembled WGS sequence"/>
</dbReference>